<dbReference type="EMBL" id="AAZO01003670">
    <property type="status" value="NOT_ANNOTATED_CDS"/>
    <property type="molecule type" value="Genomic_DNA"/>
</dbReference>
<accession>E0VMN6</accession>
<proteinExistence type="predicted"/>
<dbReference type="VEuPathDB" id="VectorBase:PHUM316360"/>
<evidence type="ECO:0000313" key="3">
    <source>
        <dbReference type="EnsemblMetazoa" id="PHUM316360-PA"/>
    </source>
</evidence>
<gene>
    <name evidence="3" type="primary">8236016</name>
    <name evidence="2" type="ORF">Phum_PHUM316360</name>
</gene>
<reference evidence="2" key="2">
    <citation type="submission" date="2007-04" db="EMBL/GenBank/DDBJ databases">
        <title>The genome of the human body louse.</title>
        <authorList>
            <consortium name="The Human Body Louse Genome Consortium"/>
            <person name="Kirkness E."/>
            <person name="Walenz B."/>
            <person name="Hass B."/>
            <person name="Bruggner R."/>
            <person name="Strausberg R."/>
        </authorList>
    </citation>
    <scope>NUCLEOTIDE SEQUENCE</scope>
    <source>
        <strain evidence="2">USDA</strain>
    </source>
</reference>
<feature type="region of interest" description="Disordered" evidence="1">
    <location>
        <begin position="100"/>
        <end position="125"/>
    </location>
</feature>
<dbReference type="Proteomes" id="UP000009046">
    <property type="component" value="Unassembled WGS sequence"/>
</dbReference>
<keyword evidence="4" id="KW-1185">Reference proteome</keyword>
<dbReference type="InParanoid" id="E0VMN6"/>
<feature type="compositionally biased region" description="Acidic residues" evidence="1">
    <location>
        <begin position="110"/>
        <end position="124"/>
    </location>
</feature>
<protein>
    <submittedName>
        <fullName evidence="2 3">Uncharacterized protein</fullName>
    </submittedName>
</protein>
<evidence type="ECO:0000313" key="2">
    <source>
        <dbReference type="EMBL" id="EEB14642.1"/>
    </source>
</evidence>
<dbReference type="EnsemblMetazoa" id="PHUM316360-RA">
    <property type="protein sequence ID" value="PHUM316360-PA"/>
    <property type="gene ID" value="PHUM316360"/>
</dbReference>
<reference evidence="2" key="1">
    <citation type="submission" date="2007-04" db="EMBL/GenBank/DDBJ databases">
        <title>Annotation of Pediculus humanus corporis strain USDA.</title>
        <authorList>
            <person name="Kirkness E."/>
            <person name="Hannick L."/>
            <person name="Hass B."/>
            <person name="Bruggner R."/>
            <person name="Lawson D."/>
            <person name="Bidwell S."/>
            <person name="Joardar V."/>
            <person name="Caler E."/>
            <person name="Walenz B."/>
            <person name="Inman J."/>
            <person name="Schobel S."/>
            <person name="Galinsky K."/>
            <person name="Amedeo P."/>
            <person name="Strausberg R."/>
        </authorList>
    </citation>
    <scope>NUCLEOTIDE SEQUENCE</scope>
    <source>
        <strain evidence="2">USDA</strain>
    </source>
</reference>
<dbReference type="CTD" id="8236016"/>
<sequence>MKCLVNGLSDQNFLPTKSNRLIISSLVDYDDSESDEDDYSKSNSLGVFVQNENMCAGRERESLNFCEGNTSLVSTDDNRSVCVSEVPDIESQIMCTSIEKNNDSDMAISDGDDDDDDLEGEGDDNSFKKYSINEYISVSCANETGSERKVLLPQETIVISEKPVEVTQVIKKINENDKNIGMSQIDNNMINLNVYKNHNMDFIKLKTKDCDSGIEEGIKMKTPCCLTQQKNVVNSSKRTYQSLKSVRIPKKGNRKYEFSGKRQKVDET</sequence>
<dbReference type="RefSeq" id="XP_002427380.1">
    <property type="nucleotide sequence ID" value="XM_002427335.1"/>
</dbReference>
<dbReference type="GeneID" id="8236016"/>
<dbReference type="KEGG" id="phu:Phum_PHUM316360"/>
<dbReference type="AlphaFoldDB" id="E0VMN6"/>
<organism>
    <name type="scientific">Pediculus humanus subsp. corporis</name>
    <name type="common">Body louse</name>
    <dbReference type="NCBI Taxonomy" id="121224"/>
    <lineage>
        <taxon>Eukaryota</taxon>
        <taxon>Metazoa</taxon>
        <taxon>Ecdysozoa</taxon>
        <taxon>Arthropoda</taxon>
        <taxon>Hexapoda</taxon>
        <taxon>Insecta</taxon>
        <taxon>Pterygota</taxon>
        <taxon>Neoptera</taxon>
        <taxon>Paraneoptera</taxon>
        <taxon>Psocodea</taxon>
        <taxon>Troctomorpha</taxon>
        <taxon>Phthiraptera</taxon>
        <taxon>Anoplura</taxon>
        <taxon>Pediculidae</taxon>
        <taxon>Pediculus</taxon>
    </lineage>
</organism>
<evidence type="ECO:0000313" key="4">
    <source>
        <dbReference type="Proteomes" id="UP000009046"/>
    </source>
</evidence>
<evidence type="ECO:0000256" key="1">
    <source>
        <dbReference type="SAM" id="MobiDB-lite"/>
    </source>
</evidence>
<dbReference type="HOGENOM" id="CLU_1039391_0_0_1"/>
<dbReference type="EMBL" id="DS235317">
    <property type="protein sequence ID" value="EEB14642.1"/>
    <property type="molecule type" value="Genomic_DNA"/>
</dbReference>
<reference evidence="3" key="3">
    <citation type="submission" date="2020-05" db="UniProtKB">
        <authorList>
            <consortium name="EnsemblMetazoa"/>
        </authorList>
    </citation>
    <scope>IDENTIFICATION</scope>
    <source>
        <strain evidence="3">USDA</strain>
    </source>
</reference>
<name>E0VMN6_PEDHC</name>